<evidence type="ECO:0000313" key="3">
    <source>
        <dbReference type="Proteomes" id="UP000014680"/>
    </source>
</evidence>
<dbReference type="RefSeq" id="XP_004256668.1">
    <property type="nucleotide sequence ID" value="XM_004256620.1"/>
</dbReference>
<reference evidence="2 3" key="1">
    <citation type="submission" date="2012-10" db="EMBL/GenBank/DDBJ databases">
        <authorList>
            <person name="Zafar N."/>
            <person name="Inman J."/>
            <person name="Hall N."/>
            <person name="Lorenzi H."/>
            <person name="Caler E."/>
        </authorList>
    </citation>
    <scope>NUCLEOTIDE SEQUENCE [LARGE SCALE GENOMIC DNA]</scope>
    <source>
        <strain evidence="2 3">IP1</strain>
    </source>
</reference>
<organism evidence="2 3">
    <name type="scientific">Entamoeba invadens IP1</name>
    <dbReference type="NCBI Taxonomy" id="370355"/>
    <lineage>
        <taxon>Eukaryota</taxon>
        <taxon>Amoebozoa</taxon>
        <taxon>Evosea</taxon>
        <taxon>Archamoebae</taxon>
        <taxon>Mastigamoebida</taxon>
        <taxon>Entamoebidae</taxon>
        <taxon>Entamoeba</taxon>
    </lineage>
</organism>
<dbReference type="GeneID" id="14888886"/>
<evidence type="ECO:0000313" key="2">
    <source>
        <dbReference type="EMBL" id="ELP89897.1"/>
    </source>
</evidence>
<protein>
    <submittedName>
        <fullName evidence="2">Uncharacterized protein</fullName>
    </submittedName>
</protein>
<sequence length="129" mass="15419">MQIYFDLDSECAKIEVEQENDLITNMQILGYLNETDNNESVYSDETNCVLFEEKIEVDKENQNVDMEMEENENAQLIINSKRLMVNKKQKEISKKEKEKINNEKKPKKKRVSDYEKAEKLKRAMKKYKK</sequence>
<gene>
    <name evidence="2" type="ORF">EIN_472750</name>
</gene>
<proteinExistence type="predicted"/>
<feature type="compositionally biased region" description="Basic and acidic residues" evidence="1">
    <location>
        <begin position="88"/>
        <end position="104"/>
    </location>
</feature>
<keyword evidence="3" id="KW-1185">Reference proteome</keyword>
<dbReference type="AlphaFoldDB" id="A0A0A1U9U6"/>
<dbReference type="EMBL" id="KB206559">
    <property type="protein sequence ID" value="ELP89897.1"/>
    <property type="molecule type" value="Genomic_DNA"/>
</dbReference>
<dbReference type="Proteomes" id="UP000014680">
    <property type="component" value="Unassembled WGS sequence"/>
</dbReference>
<dbReference type="VEuPathDB" id="AmoebaDB:EIN_472750"/>
<feature type="region of interest" description="Disordered" evidence="1">
    <location>
        <begin position="88"/>
        <end position="116"/>
    </location>
</feature>
<evidence type="ECO:0000256" key="1">
    <source>
        <dbReference type="SAM" id="MobiDB-lite"/>
    </source>
</evidence>
<name>A0A0A1U9U6_ENTIV</name>
<dbReference type="KEGG" id="eiv:EIN_472750"/>
<accession>A0A0A1U9U6</accession>